<evidence type="ECO:0000256" key="3">
    <source>
        <dbReference type="ARBA" id="ARBA00022692"/>
    </source>
</evidence>
<dbReference type="eggNOG" id="COG0651">
    <property type="taxonomic scope" value="Bacteria"/>
</dbReference>
<dbReference type="InterPro" id="IPR001750">
    <property type="entry name" value="ND/Mrp_TM"/>
</dbReference>
<feature type="transmembrane region" description="Helical" evidence="8">
    <location>
        <begin position="648"/>
        <end position="666"/>
    </location>
</feature>
<sequence length="668" mass="70271">MNARELLLLAVFLYLAGGFLALLCNGYGRAAIKITGGTASLASLAGIASAVFALGGDRFQVVAPGWFPFTAFVLNMDALAGFFVLVISLIGTAASLYSLSYLEEYADRNPGVLGFLYNTFIASMILVVTAGDAFYFLIFWEVMTLTSYFLVVYEHNQASLKAGFLYFLVAHAGTCLIMASFLLFFAATGSFNFSAFRGCDLTPVLRSCIFILAFIGFAAKAGAVPLHFWLPGAHSAAPSNVSALLSGVMIKTAVYGIIRVTVDLLGPGPIWWGVLILALGAVSAFLGIAYALAQQDLKKLLAYSSVENIGIILMGVGLGITGLALGKPVLALTGLLAGLYHLINHASFKGLLFMGAGSVLRSTHTRDLEKLGGLARLMPLTALLFLTGAICVSALPPLNGFVSEWFVYQSLFNLGLEGGFTGKLLAPLFAVVLAMTGALTAMCFVKAYGIAFAGPPRSAEAEQAREVPFSMIAGKGVLAISCLILGIGAPAVAPQLAAVAGEFIPGGPVAVNAGLAVHSGSAVQGLVSPPLIALLLVGSLLLPPLLAAFAGGGVPAGRKDPSPWACGYGYRAEMSCTSRSFAQPLQVIFQPFYLARTVLKESEGGYFPLRLTYNVQLDDLWEHYLGRPLVKCVQGISSGLQALQMGNVRLYCCYIILVLVILLTVTSI</sequence>
<feature type="transmembrane region" description="Helical" evidence="8">
    <location>
        <begin position="134"/>
        <end position="153"/>
    </location>
</feature>
<evidence type="ECO:0000313" key="11">
    <source>
        <dbReference type="Proteomes" id="UP000000467"/>
    </source>
</evidence>
<feature type="transmembrane region" description="Helical" evidence="8">
    <location>
        <begin position="424"/>
        <end position="451"/>
    </location>
</feature>
<proteinExistence type="predicted"/>
<evidence type="ECO:0000256" key="6">
    <source>
        <dbReference type="ARBA" id="ARBA00023136"/>
    </source>
</evidence>
<feature type="transmembrane region" description="Helical" evidence="8">
    <location>
        <begin position="209"/>
        <end position="229"/>
    </location>
</feature>
<keyword evidence="5 10" id="KW-0560">Oxidoreductase</keyword>
<feature type="transmembrane region" description="Helical" evidence="8">
    <location>
        <begin position="165"/>
        <end position="189"/>
    </location>
</feature>
<dbReference type="EMBL" id="CP003732">
    <property type="protein sequence ID" value="AFV12796.1"/>
    <property type="molecule type" value="Genomic_DNA"/>
</dbReference>
<keyword evidence="2" id="KW-1003">Cell membrane</keyword>
<feature type="transmembrane region" description="Helical" evidence="8">
    <location>
        <begin position="241"/>
        <end position="258"/>
    </location>
</feature>
<evidence type="ECO:0000313" key="10">
    <source>
        <dbReference type="EMBL" id="AFV12796.1"/>
    </source>
</evidence>
<dbReference type="Pfam" id="PF00361">
    <property type="entry name" value="Proton_antipo_M"/>
    <property type="match status" value="1"/>
</dbReference>
<name>K4LIK0_THEPS</name>
<feature type="transmembrane region" description="Helical" evidence="8">
    <location>
        <begin position="329"/>
        <end position="352"/>
    </location>
</feature>
<evidence type="ECO:0000256" key="2">
    <source>
        <dbReference type="ARBA" id="ARBA00022475"/>
    </source>
</evidence>
<dbReference type="PANTHER" id="PTHR42682:SF3">
    <property type="entry name" value="FORMATE HYDROGENLYASE SUBUNIT 3-RELATED"/>
    <property type="match status" value="1"/>
</dbReference>
<gene>
    <name evidence="10" type="primary">hyfB</name>
    <name evidence="10" type="ordered locus">Tph_c26280</name>
</gene>
<evidence type="ECO:0000256" key="7">
    <source>
        <dbReference type="RuleBase" id="RU000320"/>
    </source>
</evidence>
<dbReference type="GO" id="GO:0016491">
    <property type="term" value="F:oxidoreductase activity"/>
    <property type="evidence" value="ECO:0007669"/>
    <property type="project" value="UniProtKB-KW"/>
</dbReference>
<feature type="transmembrane region" description="Helical" evidence="8">
    <location>
        <begin position="6"/>
        <end position="27"/>
    </location>
</feature>
<dbReference type="Proteomes" id="UP000000467">
    <property type="component" value="Chromosome"/>
</dbReference>
<keyword evidence="11" id="KW-1185">Reference proteome</keyword>
<protein>
    <submittedName>
        <fullName evidence="10">Hydrogenase-4 component B</fullName>
        <ecNumber evidence="10">1.-.-.-</ecNumber>
    </submittedName>
</protein>
<reference evidence="10 11" key="1">
    <citation type="journal article" date="2012" name="BMC Genomics">
        <title>Genome-guided analysis of physiological and morphological traits of the fermentative acetate oxidizer Thermacetogenium phaeum.</title>
        <authorList>
            <person name="Oehler D."/>
            <person name="Poehlein A."/>
            <person name="Leimbach A."/>
            <person name="Muller N."/>
            <person name="Daniel R."/>
            <person name="Gottschalk G."/>
            <person name="Schink B."/>
        </authorList>
    </citation>
    <scope>NUCLEOTIDE SEQUENCE [LARGE SCALE GENOMIC DNA]</scope>
    <source>
        <strain evidence="11">ATCC BAA-254 / DSM 26808 / PB</strain>
    </source>
</reference>
<dbReference type="OrthoDB" id="9807568at2"/>
<evidence type="ECO:0000256" key="8">
    <source>
        <dbReference type="SAM" id="Phobius"/>
    </source>
</evidence>
<accession>K4LIK0</accession>
<feature type="transmembrane region" description="Helical" evidence="8">
    <location>
        <begin position="66"/>
        <end position="99"/>
    </location>
</feature>
<feature type="transmembrane region" description="Helical" evidence="8">
    <location>
        <begin position="531"/>
        <end position="554"/>
    </location>
</feature>
<dbReference type="NCBIfam" id="NF005086">
    <property type="entry name" value="PRK06521.1"/>
    <property type="match status" value="1"/>
</dbReference>
<dbReference type="HOGENOM" id="CLU_007100_8_1_9"/>
<comment type="subcellular location">
    <subcellularLocation>
        <location evidence="1">Cell membrane</location>
        <topology evidence="1">Multi-pass membrane protein</topology>
    </subcellularLocation>
    <subcellularLocation>
        <location evidence="7">Membrane</location>
        <topology evidence="7">Multi-pass membrane protein</topology>
    </subcellularLocation>
</comment>
<dbReference type="AlphaFoldDB" id="K4LIK0"/>
<feature type="domain" description="NADH:quinone oxidoreductase/Mrp antiporter transmembrane" evidence="9">
    <location>
        <begin position="130"/>
        <end position="415"/>
    </location>
</feature>
<feature type="transmembrane region" description="Helical" evidence="8">
    <location>
        <begin position="270"/>
        <end position="293"/>
    </location>
</feature>
<feature type="transmembrane region" description="Helical" evidence="8">
    <location>
        <begin position="111"/>
        <end position="128"/>
    </location>
</feature>
<feature type="transmembrane region" description="Helical" evidence="8">
    <location>
        <begin position="300"/>
        <end position="323"/>
    </location>
</feature>
<evidence type="ECO:0000259" key="9">
    <source>
        <dbReference type="Pfam" id="PF00361"/>
    </source>
</evidence>
<keyword evidence="6 8" id="KW-0472">Membrane</keyword>
<evidence type="ECO:0000256" key="1">
    <source>
        <dbReference type="ARBA" id="ARBA00004651"/>
    </source>
</evidence>
<dbReference type="PANTHER" id="PTHR42682">
    <property type="entry name" value="HYDROGENASE-4 COMPONENT F"/>
    <property type="match status" value="1"/>
</dbReference>
<dbReference type="InterPro" id="IPR052175">
    <property type="entry name" value="ComplexI-like_HydComp"/>
</dbReference>
<dbReference type="EC" id="1.-.-.-" evidence="10"/>
<evidence type="ECO:0000256" key="5">
    <source>
        <dbReference type="ARBA" id="ARBA00023002"/>
    </source>
</evidence>
<organism evidence="10 11">
    <name type="scientific">Thermacetogenium phaeum (strain ATCC BAA-254 / DSM 26808 / PB)</name>
    <dbReference type="NCBI Taxonomy" id="1089553"/>
    <lineage>
        <taxon>Bacteria</taxon>
        <taxon>Bacillati</taxon>
        <taxon>Bacillota</taxon>
        <taxon>Clostridia</taxon>
        <taxon>Thermoanaerobacterales</taxon>
        <taxon>Thermoanaerobacteraceae</taxon>
        <taxon>Thermacetogenium</taxon>
    </lineage>
</organism>
<dbReference type="KEGG" id="tpz:Tph_c26280"/>
<feature type="transmembrane region" description="Helical" evidence="8">
    <location>
        <begin position="373"/>
        <end position="395"/>
    </location>
</feature>
<feature type="transmembrane region" description="Helical" evidence="8">
    <location>
        <begin position="472"/>
        <end position="493"/>
    </location>
</feature>
<keyword evidence="4 8" id="KW-1133">Transmembrane helix</keyword>
<keyword evidence="3 7" id="KW-0812">Transmembrane</keyword>
<feature type="transmembrane region" description="Helical" evidence="8">
    <location>
        <begin position="34"/>
        <end position="54"/>
    </location>
</feature>
<dbReference type="STRING" id="1089553.Tph_c26280"/>
<evidence type="ECO:0000256" key="4">
    <source>
        <dbReference type="ARBA" id="ARBA00022989"/>
    </source>
</evidence>
<dbReference type="RefSeq" id="WP_015051657.1">
    <property type="nucleotide sequence ID" value="NC_018870.1"/>
</dbReference>
<dbReference type="PRINTS" id="PR01434">
    <property type="entry name" value="NADHDHGNASE5"/>
</dbReference>
<dbReference type="GO" id="GO:0005886">
    <property type="term" value="C:plasma membrane"/>
    <property type="evidence" value="ECO:0007669"/>
    <property type="project" value="UniProtKB-SubCell"/>
</dbReference>